<evidence type="ECO:0000256" key="2">
    <source>
        <dbReference type="SAM" id="SignalP"/>
    </source>
</evidence>
<sequence length="92" mass="10543">MLAAFWSFILFLSEAFGIKWAPLNVPLSRRLQTLAATGWICLILFGEAFAVLLFIKILYSSLWYLAIIYAIWMLNDIDVCHRVIIETTSLSN</sequence>
<dbReference type="AlphaFoldDB" id="A0A5E4QDE0"/>
<keyword evidence="1" id="KW-0812">Transmembrane</keyword>
<keyword evidence="1" id="KW-1133">Transmembrane helix</keyword>
<reference evidence="3 4" key="1">
    <citation type="submission" date="2017-07" db="EMBL/GenBank/DDBJ databases">
        <authorList>
            <person name="Talla V."/>
            <person name="Backstrom N."/>
        </authorList>
    </citation>
    <scope>NUCLEOTIDE SEQUENCE [LARGE SCALE GENOMIC DNA]</scope>
</reference>
<feature type="signal peptide" evidence="2">
    <location>
        <begin position="1"/>
        <end position="17"/>
    </location>
</feature>
<feature type="transmembrane region" description="Helical" evidence="1">
    <location>
        <begin position="62"/>
        <end position="85"/>
    </location>
</feature>
<keyword evidence="2" id="KW-0732">Signal</keyword>
<protein>
    <submittedName>
        <fullName evidence="3">Uncharacterized protein</fullName>
    </submittedName>
</protein>
<proteinExistence type="predicted"/>
<dbReference type="EMBL" id="FZQP02002437">
    <property type="protein sequence ID" value="VVC95732.1"/>
    <property type="molecule type" value="Genomic_DNA"/>
</dbReference>
<organism evidence="3 4">
    <name type="scientific">Leptidea sinapis</name>
    <dbReference type="NCBI Taxonomy" id="189913"/>
    <lineage>
        <taxon>Eukaryota</taxon>
        <taxon>Metazoa</taxon>
        <taxon>Ecdysozoa</taxon>
        <taxon>Arthropoda</taxon>
        <taxon>Hexapoda</taxon>
        <taxon>Insecta</taxon>
        <taxon>Pterygota</taxon>
        <taxon>Neoptera</taxon>
        <taxon>Endopterygota</taxon>
        <taxon>Lepidoptera</taxon>
        <taxon>Glossata</taxon>
        <taxon>Ditrysia</taxon>
        <taxon>Papilionoidea</taxon>
        <taxon>Pieridae</taxon>
        <taxon>Dismorphiinae</taxon>
        <taxon>Leptidea</taxon>
    </lineage>
</organism>
<evidence type="ECO:0000313" key="4">
    <source>
        <dbReference type="Proteomes" id="UP000324832"/>
    </source>
</evidence>
<feature type="chain" id="PRO_5023033949" evidence="2">
    <location>
        <begin position="18"/>
        <end position="92"/>
    </location>
</feature>
<keyword evidence="1" id="KW-0472">Membrane</keyword>
<evidence type="ECO:0000313" key="3">
    <source>
        <dbReference type="EMBL" id="VVC95732.1"/>
    </source>
</evidence>
<dbReference type="Proteomes" id="UP000324832">
    <property type="component" value="Unassembled WGS sequence"/>
</dbReference>
<keyword evidence="4" id="KW-1185">Reference proteome</keyword>
<feature type="transmembrane region" description="Helical" evidence="1">
    <location>
        <begin position="33"/>
        <end position="55"/>
    </location>
</feature>
<evidence type="ECO:0000256" key="1">
    <source>
        <dbReference type="SAM" id="Phobius"/>
    </source>
</evidence>
<gene>
    <name evidence="3" type="ORF">LSINAPIS_LOCUS7380</name>
</gene>
<accession>A0A5E4QDE0</accession>
<name>A0A5E4QDE0_9NEOP</name>